<dbReference type="PATRIC" id="fig|1411148.3.peg.2319"/>
<keyword evidence="2" id="KW-0449">Lipoprotein</keyword>
<dbReference type="NCBIfam" id="TIGR03511">
    <property type="entry name" value="GldH_lipo"/>
    <property type="match status" value="1"/>
</dbReference>
<evidence type="ECO:0000313" key="2">
    <source>
        <dbReference type="EMBL" id="ETK00660.1"/>
    </source>
</evidence>
<proteinExistence type="predicted"/>
<feature type="signal peptide" evidence="1">
    <location>
        <begin position="1"/>
        <end position="33"/>
    </location>
</feature>
<gene>
    <name evidence="2" type="ORF">N425_13785</name>
</gene>
<dbReference type="PROSITE" id="PS51257">
    <property type="entry name" value="PROKAR_LIPOPROTEIN"/>
    <property type="match status" value="1"/>
</dbReference>
<accession>W2C0H2</accession>
<protein>
    <submittedName>
        <fullName evidence="2">Gliding motility-associated lipoprotein GldH</fullName>
    </submittedName>
</protein>
<comment type="caution">
    <text evidence="2">The sequence shown here is derived from an EMBL/GenBank/DDBJ whole genome shotgun (WGS) entry which is preliminary data.</text>
</comment>
<evidence type="ECO:0000256" key="1">
    <source>
        <dbReference type="SAM" id="SignalP"/>
    </source>
</evidence>
<feature type="chain" id="PRO_5004812375" evidence="1">
    <location>
        <begin position="34"/>
        <end position="163"/>
    </location>
</feature>
<name>W2C0H2_9BACT</name>
<organism evidence="2 3">
    <name type="scientific">Tannerella sp. oral taxon BU063 isolate Cell 2</name>
    <dbReference type="NCBI Taxonomy" id="1411148"/>
    <lineage>
        <taxon>Bacteria</taxon>
        <taxon>Pseudomonadati</taxon>
        <taxon>Bacteroidota</taxon>
        <taxon>Bacteroidia</taxon>
        <taxon>Bacteroidales</taxon>
        <taxon>Tannerellaceae</taxon>
        <taxon>Tannerella</taxon>
    </lineage>
</organism>
<dbReference type="AlphaFoldDB" id="W2C0H2"/>
<dbReference type="EMBL" id="AYUF01000497">
    <property type="protein sequence ID" value="ETK00660.1"/>
    <property type="molecule type" value="Genomic_DNA"/>
</dbReference>
<dbReference type="Pfam" id="PF14109">
    <property type="entry name" value="GldH_lipo"/>
    <property type="match status" value="1"/>
</dbReference>
<dbReference type="InterPro" id="IPR020018">
    <property type="entry name" value="Motility-assoc_lipoprot_GldH"/>
</dbReference>
<reference evidence="2 3" key="1">
    <citation type="submission" date="2013-11" db="EMBL/GenBank/DDBJ databases">
        <title>Single cell genomics of uncultured Tannerella BU063 (oral taxon 286).</title>
        <authorList>
            <person name="Beall C.J."/>
            <person name="Campbell A.G."/>
            <person name="Griffen A.L."/>
            <person name="Podar M."/>
            <person name="Leys E.J."/>
        </authorList>
    </citation>
    <scope>NUCLEOTIDE SEQUENCE [LARGE SCALE GENOMIC DNA]</scope>
    <source>
        <strain evidence="2">Cell 2</strain>
    </source>
</reference>
<keyword evidence="1" id="KW-0732">Signal</keyword>
<sequence>MVRRRSNRLHSVVRALLPTALALLLLAACTDTARYDHYQSVEKPWTKDHIYYFTYDIDDNTVPYDLALEIRNNDLYPYQNLWLLCSEEPPVGPMTHDTIECMLADDYGAWHGAGIAIHHLSVPLRSRYRFPHKGQYTLGIRQGMRDEQLNGIEAIGLRIEASR</sequence>
<dbReference type="Proteomes" id="UP000018837">
    <property type="component" value="Unassembled WGS sequence"/>
</dbReference>
<evidence type="ECO:0000313" key="3">
    <source>
        <dbReference type="Proteomes" id="UP000018837"/>
    </source>
</evidence>